<dbReference type="PIRSF" id="PIRSF011443">
    <property type="entry name" value="YgjV"/>
    <property type="match status" value="1"/>
</dbReference>
<sequence>MSVFMISQLLIVIAICFDLMSFQFKQKRMIVTCLSVSVLLTSIHFALLAQWTAAALMLLAAVRYIVTIFSYSKRLMFLFLAANLVLTVVTFGGLTSLFSFAGGSLQTIASFSKSDQRLRQIMMVGISFWLVNHVLAGSPMAVMMESLFIGSNLVGYYRFYGMKLSS</sequence>
<feature type="transmembrane region" description="Helical" evidence="1">
    <location>
        <begin position="121"/>
        <end position="142"/>
    </location>
</feature>
<comment type="caution">
    <text evidence="2">The sequence shown here is derived from an EMBL/GenBank/DDBJ whole genome shotgun (WGS) entry which is preliminary data.</text>
</comment>
<dbReference type="InterPro" id="IPR019629">
    <property type="entry name" value="Uncharacterised_HI1736/YgjV"/>
</dbReference>
<evidence type="ECO:0000313" key="3">
    <source>
        <dbReference type="Proteomes" id="UP001139408"/>
    </source>
</evidence>
<dbReference type="Proteomes" id="UP001139408">
    <property type="component" value="Unassembled WGS sequence"/>
</dbReference>
<reference evidence="2" key="1">
    <citation type="submission" date="2022-01" db="EMBL/GenBank/DDBJ databases">
        <title>Whole genome-based taxonomy of the Shewanellaceae.</title>
        <authorList>
            <person name="Martin-Rodriguez A.J."/>
        </authorList>
    </citation>
    <scope>NUCLEOTIDE SEQUENCE</scope>
    <source>
        <strain evidence="2">DSM 23803</strain>
    </source>
</reference>
<evidence type="ECO:0000313" key="2">
    <source>
        <dbReference type="EMBL" id="MCL1107797.1"/>
    </source>
</evidence>
<dbReference type="InterPro" id="IPR026267">
    <property type="entry name" value="YgjV"/>
</dbReference>
<dbReference type="RefSeq" id="WP_188927220.1">
    <property type="nucleotide sequence ID" value="NZ_BMQI01000096.1"/>
</dbReference>
<gene>
    <name evidence="2" type="ORF">L2749_21605</name>
</gene>
<protein>
    <submittedName>
        <fullName evidence="2">YgjV family protein</fullName>
    </submittedName>
</protein>
<evidence type="ECO:0000256" key="1">
    <source>
        <dbReference type="SAM" id="Phobius"/>
    </source>
</evidence>
<feature type="transmembrane region" description="Helical" evidence="1">
    <location>
        <begin position="78"/>
        <end position="101"/>
    </location>
</feature>
<feature type="transmembrane region" description="Helical" evidence="1">
    <location>
        <begin position="29"/>
        <end position="47"/>
    </location>
</feature>
<keyword evidence="1" id="KW-1133">Transmembrane helix</keyword>
<dbReference type="AlphaFoldDB" id="A0A9X1ZA57"/>
<accession>A0A9X1ZA57</accession>
<keyword evidence="1" id="KW-0812">Transmembrane</keyword>
<organism evidence="2 3">
    <name type="scientific">Shewanella algicola</name>
    <dbReference type="NCBI Taxonomy" id="640633"/>
    <lineage>
        <taxon>Bacteria</taxon>
        <taxon>Pseudomonadati</taxon>
        <taxon>Pseudomonadota</taxon>
        <taxon>Gammaproteobacteria</taxon>
        <taxon>Alteromonadales</taxon>
        <taxon>Shewanellaceae</taxon>
        <taxon>Shewanella</taxon>
    </lineage>
</organism>
<keyword evidence="3" id="KW-1185">Reference proteome</keyword>
<proteinExistence type="predicted"/>
<dbReference type="EMBL" id="JAKILJ010000094">
    <property type="protein sequence ID" value="MCL1107797.1"/>
    <property type="molecule type" value="Genomic_DNA"/>
</dbReference>
<dbReference type="Pfam" id="PF10688">
    <property type="entry name" value="Imp-YgjV"/>
    <property type="match status" value="1"/>
</dbReference>
<feature type="transmembrane region" description="Helical" evidence="1">
    <location>
        <begin position="6"/>
        <end position="22"/>
    </location>
</feature>
<keyword evidence="1" id="KW-0472">Membrane</keyword>
<name>A0A9X1ZA57_9GAMM</name>